<feature type="domain" description="N-acetyltransferase" evidence="1">
    <location>
        <begin position="21"/>
        <end position="179"/>
    </location>
</feature>
<dbReference type="PANTHER" id="PTHR37817:SF1">
    <property type="entry name" value="N-ACETYLTRANSFERASE EIS"/>
    <property type="match status" value="1"/>
</dbReference>
<dbReference type="RefSeq" id="WP_262655434.1">
    <property type="nucleotide sequence ID" value="NZ_JAOQKE010000019.1"/>
</dbReference>
<evidence type="ECO:0000313" key="2">
    <source>
        <dbReference type="EMBL" id="MCU6726161.1"/>
    </source>
</evidence>
<gene>
    <name evidence="2" type="ORF">OCV47_12565</name>
</gene>
<keyword evidence="2" id="KW-0808">Transferase</keyword>
<dbReference type="SUPFAM" id="SSF55729">
    <property type="entry name" value="Acyl-CoA N-acyltransferases (Nat)"/>
    <property type="match status" value="1"/>
</dbReference>
<proteinExistence type="predicted"/>
<protein>
    <submittedName>
        <fullName evidence="2">GNAT family N-acetyltransferase</fullName>
        <ecNumber evidence="2">2.3.1.-</ecNumber>
    </submittedName>
</protein>
<dbReference type="Pfam" id="PF13527">
    <property type="entry name" value="Acetyltransf_9"/>
    <property type="match status" value="1"/>
</dbReference>
<name>A0ABT2SNR8_9FIRM</name>
<reference evidence="2 3" key="1">
    <citation type="journal article" date="2021" name="ISME Commun">
        <title>Automated analysis of genomic sequences facilitates high-throughput and comprehensive description of bacteria.</title>
        <authorList>
            <person name="Hitch T.C.A."/>
        </authorList>
    </citation>
    <scope>NUCLEOTIDE SEQUENCE [LARGE SCALE GENOMIC DNA]</scope>
    <source>
        <strain evidence="2 3">Sanger_29</strain>
    </source>
</reference>
<comment type="caution">
    <text evidence="2">The sequence shown here is derived from an EMBL/GenBank/DDBJ whole genome shotgun (WGS) entry which is preliminary data.</text>
</comment>
<dbReference type="Gene3D" id="3.40.630.30">
    <property type="match status" value="1"/>
</dbReference>
<evidence type="ECO:0000259" key="1">
    <source>
        <dbReference type="PROSITE" id="PS51186"/>
    </source>
</evidence>
<keyword evidence="2" id="KW-0012">Acyltransferase</keyword>
<dbReference type="Pfam" id="PF13530">
    <property type="entry name" value="SCP2_2"/>
    <property type="match status" value="1"/>
</dbReference>
<dbReference type="EC" id="2.3.1.-" evidence="2"/>
<dbReference type="Gene3D" id="3.30.1050.10">
    <property type="entry name" value="SCP2 sterol-binding domain"/>
    <property type="match status" value="1"/>
</dbReference>
<dbReference type="GO" id="GO:0016746">
    <property type="term" value="F:acyltransferase activity"/>
    <property type="evidence" value="ECO:0007669"/>
    <property type="project" value="UniProtKB-KW"/>
</dbReference>
<dbReference type="Proteomes" id="UP001652338">
    <property type="component" value="Unassembled WGS sequence"/>
</dbReference>
<organism evidence="2 3">
    <name type="scientific">Muricoprocola aceti</name>
    <dbReference type="NCBI Taxonomy" id="2981772"/>
    <lineage>
        <taxon>Bacteria</taxon>
        <taxon>Bacillati</taxon>
        <taxon>Bacillota</taxon>
        <taxon>Clostridia</taxon>
        <taxon>Lachnospirales</taxon>
        <taxon>Lachnospiraceae</taxon>
        <taxon>Muricoprocola</taxon>
    </lineage>
</organism>
<dbReference type="EMBL" id="JAOQKE010000019">
    <property type="protein sequence ID" value="MCU6726161.1"/>
    <property type="molecule type" value="Genomic_DNA"/>
</dbReference>
<dbReference type="PROSITE" id="PS51186">
    <property type="entry name" value="GNAT"/>
    <property type="match status" value="1"/>
</dbReference>
<dbReference type="PANTHER" id="PTHR37817">
    <property type="entry name" value="N-ACETYLTRANSFERASE EIS"/>
    <property type="match status" value="1"/>
</dbReference>
<dbReference type="SUPFAM" id="SSF55718">
    <property type="entry name" value="SCP-like"/>
    <property type="match status" value="1"/>
</dbReference>
<evidence type="ECO:0000313" key="3">
    <source>
        <dbReference type="Proteomes" id="UP001652338"/>
    </source>
</evidence>
<dbReference type="InterPro" id="IPR016181">
    <property type="entry name" value="Acyl_CoA_acyltransferase"/>
</dbReference>
<dbReference type="InterPro" id="IPR025559">
    <property type="entry name" value="Eis_dom"/>
</dbReference>
<accession>A0ABT2SNR8</accession>
<dbReference type="InterPro" id="IPR051554">
    <property type="entry name" value="Acetyltransferase_Eis"/>
</dbReference>
<dbReference type="CDD" id="cd04301">
    <property type="entry name" value="NAT_SF"/>
    <property type="match status" value="1"/>
</dbReference>
<dbReference type="InterPro" id="IPR000182">
    <property type="entry name" value="GNAT_dom"/>
</dbReference>
<dbReference type="InterPro" id="IPR036527">
    <property type="entry name" value="SCP2_sterol-bd_dom_sf"/>
</dbReference>
<keyword evidence="3" id="KW-1185">Reference proteome</keyword>
<sequence>MIIWDRLAEAVQDVAAVRTGKTMAVLKKTELVKARKLWEEVFEEDTAKFLDYYEIYVADHNQIFAEEEAGDVVSMVQLNPYRVHMGEEEADSYYIVAVATRESCRHQGRMRRLLTEALQFMYQEKIPFTFLMPASEAIYQPFDFLTVYRQSMFTHGAELDTDTDSSWHCIPCRREQLKELAEWSDAFLQKHSEISTVRTEDYYKRIWMEQESMNGQILLFYEDSQMKGYCFTGYEGSGEAWEIAVEADNPEEQTGSEPRTVSDSQALANRRAVEALTRWFGVQDQLPIRICGFLPESYIDGIPLSEMTYRPMTMVRIVNLEAFVSHLRAKKPVQFVLYIKDPIIPENCGVFCFELGGEDATLTRMEANTEQNKGAGEIPELTISELAAALYGVERNEKIPQSDIYLLEHVYLNEIV</sequence>